<gene>
    <name evidence="1" type="ORF">LO744_16270</name>
</gene>
<evidence type="ECO:0000313" key="1">
    <source>
        <dbReference type="EMBL" id="MCD1118413.1"/>
    </source>
</evidence>
<keyword evidence="2" id="KW-1185">Reference proteome</keyword>
<sequence>MTKLLTFIVIIFFFACKEKSNQILLVNNQTIQEKEVQDNKIYTSCEEAITDIVKSSNAIAIKNFKNIQVRINNLTTEKISIELYVSNDISENLAEKKVSESSVGWLEFFPLTKKLQDITNDPENQELLKYDSTILEKNDISKLCGLLNVNSNSNNQNNIKCYRKENNDYSFKEICEYSGIKDFKFLYSQIAEKFQQDDLLRILPKKDTIYSTLSTPEIKYSIKKDLITINITSEGGNTILKIYHTKDKGIIESTKLID</sequence>
<dbReference type="RefSeq" id="WP_230671228.1">
    <property type="nucleotide sequence ID" value="NZ_JAJNAY010000002.1"/>
</dbReference>
<protein>
    <recommendedName>
        <fullName evidence="3">Lipoprotein</fullName>
    </recommendedName>
</protein>
<comment type="caution">
    <text evidence="1">The sequence shown here is derived from an EMBL/GenBank/DDBJ whole genome shotgun (WGS) entry which is preliminary data.</text>
</comment>
<accession>A0A9Q3V2I1</accession>
<evidence type="ECO:0008006" key="3">
    <source>
        <dbReference type="Google" id="ProtNLM"/>
    </source>
</evidence>
<dbReference type="AlphaFoldDB" id="A0A9Q3V2I1"/>
<evidence type="ECO:0000313" key="2">
    <source>
        <dbReference type="Proteomes" id="UP001108025"/>
    </source>
</evidence>
<organism evidence="1 2">
    <name type="scientific">Chryseobacterium turcicum</name>
    <dbReference type="NCBI Taxonomy" id="2898076"/>
    <lineage>
        <taxon>Bacteria</taxon>
        <taxon>Pseudomonadati</taxon>
        <taxon>Bacteroidota</taxon>
        <taxon>Flavobacteriia</taxon>
        <taxon>Flavobacteriales</taxon>
        <taxon>Weeksellaceae</taxon>
        <taxon>Chryseobacterium group</taxon>
        <taxon>Chryseobacterium</taxon>
    </lineage>
</organism>
<name>A0A9Q3V2I1_9FLAO</name>
<dbReference type="Proteomes" id="UP001108025">
    <property type="component" value="Unassembled WGS sequence"/>
</dbReference>
<dbReference type="PROSITE" id="PS51257">
    <property type="entry name" value="PROKAR_LIPOPROTEIN"/>
    <property type="match status" value="1"/>
</dbReference>
<dbReference type="EMBL" id="JAJNAY010000002">
    <property type="protein sequence ID" value="MCD1118413.1"/>
    <property type="molecule type" value="Genomic_DNA"/>
</dbReference>
<reference evidence="1" key="1">
    <citation type="submission" date="2021-11" db="EMBL/GenBank/DDBJ databases">
        <title>Description of novel Chryseobacterium species.</title>
        <authorList>
            <person name="Saticioglu I.B."/>
            <person name="Ay H."/>
            <person name="Altun S."/>
            <person name="Duman M."/>
        </authorList>
    </citation>
    <scope>NUCLEOTIDE SEQUENCE</scope>
    <source>
        <strain evidence="1">C-17</strain>
    </source>
</reference>
<proteinExistence type="predicted"/>